<reference evidence="1 2" key="1">
    <citation type="submission" date="2024-06" db="EMBL/GenBank/DDBJ databases">
        <title>The Natural Products Discovery Center: Release of the First 8490 Sequenced Strains for Exploring Actinobacteria Biosynthetic Diversity.</title>
        <authorList>
            <person name="Kalkreuter E."/>
            <person name="Kautsar S.A."/>
            <person name="Yang D."/>
            <person name="Bader C.D."/>
            <person name="Teijaro C.N."/>
            <person name="Fluegel L."/>
            <person name="Davis C.M."/>
            <person name="Simpson J.R."/>
            <person name="Lauterbach L."/>
            <person name="Steele A.D."/>
            <person name="Gui C."/>
            <person name="Meng S."/>
            <person name="Li G."/>
            <person name="Viehrig K."/>
            <person name="Ye F."/>
            <person name="Su P."/>
            <person name="Kiefer A.F."/>
            <person name="Nichols A."/>
            <person name="Cepeda A.J."/>
            <person name="Yan W."/>
            <person name="Fan B."/>
            <person name="Jiang Y."/>
            <person name="Adhikari A."/>
            <person name="Zheng C.-J."/>
            <person name="Schuster L."/>
            <person name="Cowan T.M."/>
            <person name="Smanski M.J."/>
            <person name="Chevrette M.G."/>
            <person name="De Carvalho L.P.S."/>
            <person name="Shen B."/>
        </authorList>
    </citation>
    <scope>NUCLEOTIDE SEQUENCE [LARGE SCALE GENOMIC DNA]</scope>
    <source>
        <strain evidence="1 2">NPDC050100</strain>
    </source>
</reference>
<dbReference type="EMBL" id="JBFALK010000005">
    <property type="protein sequence ID" value="MEV0969484.1"/>
    <property type="molecule type" value="Genomic_DNA"/>
</dbReference>
<protein>
    <submittedName>
        <fullName evidence="1">Uncharacterized protein</fullName>
    </submittedName>
</protein>
<gene>
    <name evidence="1" type="ORF">AB0I59_12675</name>
</gene>
<proteinExistence type="predicted"/>
<keyword evidence="2" id="KW-1185">Reference proteome</keyword>
<evidence type="ECO:0000313" key="1">
    <source>
        <dbReference type="EMBL" id="MEV0969484.1"/>
    </source>
</evidence>
<sequence>MGRHRRGRSRRSGTGIETVADLIEALERFDPELEIRFAVQPRLPMSYALGPVAEYDDILWIGEGGSDGYVPDDAASRLGWHR</sequence>
<dbReference type="RefSeq" id="WP_061257694.1">
    <property type="nucleotide sequence ID" value="NZ_JBFALK010000005.1"/>
</dbReference>
<comment type="caution">
    <text evidence="1">The sequence shown here is derived from an EMBL/GenBank/DDBJ whole genome shotgun (WGS) entry which is preliminary data.</text>
</comment>
<evidence type="ECO:0000313" key="2">
    <source>
        <dbReference type="Proteomes" id="UP001551675"/>
    </source>
</evidence>
<organism evidence="1 2">
    <name type="scientific">Microtetraspora glauca</name>
    <dbReference type="NCBI Taxonomy" id="1996"/>
    <lineage>
        <taxon>Bacteria</taxon>
        <taxon>Bacillati</taxon>
        <taxon>Actinomycetota</taxon>
        <taxon>Actinomycetes</taxon>
        <taxon>Streptosporangiales</taxon>
        <taxon>Streptosporangiaceae</taxon>
        <taxon>Microtetraspora</taxon>
    </lineage>
</organism>
<name>A0ABV3GCX0_MICGL</name>
<accession>A0ABV3GCX0</accession>
<dbReference type="Proteomes" id="UP001551675">
    <property type="component" value="Unassembled WGS sequence"/>
</dbReference>